<dbReference type="GO" id="GO:0071897">
    <property type="term" value="P:DNA biosynthetic process"/>
    <property type="evidence" value="ECO:0007669"/>
    <property type="project" value="UniProtKB-ARBA"/>
</dbReference>
<proteinExistence type="predicted"/>
<dbReference type="InterPro" id="IPR043502">
    <property type="entry name" value="DNA/RNA_pol_sf"/>
</dbReference>
<dbReference type="GO" id="GO:0015074">
    <property type="term" value="P:DNA integration"/>
    <property type="evidence" value="ECO:0007669"/>
    <property type="project" value="InterPro"/>
</dbReference>
<dbReference type="InterPro" id="IPR012337">
    <property type="entry name" value="RNaseH-like_sf"/>
</dbReference>
<dbReference type="PROSITE" id="PS50994">
    <property type="entry name" value="INTEGRASE"/>
    <property type="match status" value="1"/>
</dbReference>
<dbReference type="SUPFAM" id="SSF53098">
    <property type="entry name" value="Ribonuclease H-like"/>
    <property type="match status" value="1"/>
</dbReference>
<dbReference type="InterPro" id="IPR001584">
    <property type="entry name" value="Integrase_cat-core"/>
</dbReference>
<dbReference type="InterPro" id="IPR008042">
    <property type="entry name" value="Retrotrans_Pao"/>
</dbReference>
<dbReference type="Pfam" id="PF18701">
    <property type="entry name" value="DUF5641"/>
    <property type="match status" value="1"/>
</dbReference>
<dbReference type="STRING" id="7070.D7EKM8"/>
<dbReference type="GO" id="GO:0042575">
    <property type="term" value="C:DNA polymerase complex"/>
    <property type="evidence" value="ECO:0007669"/>
    <property type="project" value="UniProtKB-ARBA"/>
</dbReference>
<feature type="domain" description="Integrase catalytic" evidence="1">
    <location>
        <begin position="1023"/>
        <end position="1217"/>
    </location>
</feature>
<dbReference type="GO" id="GO:0003676">
    <property type="term" value="F:nucleic acid binding"/>
    <property type="evidence" value="ECO:0007669"/>
    <property type="project" value="InterPro"/>
</dbReference>
<dbReference type="InParanoid" id="D7EKM8"/>
<sequence>MAPTKENELKSLQDILSCHRKNLKPLYKEIVDFVKDHTKILACTLKSTATTANRTNYSAPFSKPSRTHSLVVSNRASNNICPICNEASHLVYQCAKLLKLGPLERYQLVKDKALCLNCLSPKHKIIACKSTTTCSLCRKRHHSLLHFNKPHIETSEQPAKKDLVPISDVNSTSREPHSFCVASNTSFKSSRYNNTLLATAIVEIFAPNSKKKLVRLLVDPASQSHFITTNCCARLNLPIRKINASVEGVGGITHPIKGKIDTVIASRFNSDYRYKFEALVIDQIIDNLPDRNIPQSSVENLLNLPLADEKYFESGEIDGIISGKLFPQILSPNKVEGSPGSPIALETTLGYIVMGEIPHAAANWETHSFCLIEEPPLDTALEKFWSMEEVPSPSVSLNKDDAKCEELFVSTVKREPSEKYIVSLPFKKFPPNLGSSFQNAFRRYLALERKFRSMPAFYQSYCDAIQDFIEQGHMTLVEPHRLNSESSFYIPHHAIFKESISTPLRVVFDASAKGSNSLSLNDVLYTGEKLQTDIVSLLLNFRLFAVAMTADVRQMYRQIWLNPDHRCFQRILWRFSINEPLQTYEINEVSFGVKASPFLALRTVKQLASDESRNFPLASGTVNRDTYMDDVVTSVPTSEEAIALYRDLIGTCSNLPVTIVGFADASEKGYGAVVYVRVPEKVPTVRIICARSKVAPLKSLSIPRLELCAALLLARLIHFVESTFQSRLIIENIVALTDSSVVLNWINASPHRWHTFVANRVAKIQELVPSVNWYHVDGKENPADPISRGLTPAHLLNHPIWLTGPSWLFMDKQLWPINSSTNTDEPPLEEKPIVLVTFSRCVNPLRQLIDRSSSYSKLRNAVVYVLRFLKILPKGNPITLKDLETAELTLVRLVQREHFASDLALLEQNKPCSSKIRALCPFLKDGVIRAGGRLSNSNLEYDQQHPFLLPKKDHLVDLLTDYFHQRNLHTGPHLTLSLLRQKFWILAARNVVRHRIRNCNFCFKFRPRATFPCMADLPAPRITEAKPFLHSGVDYAGPFYITLTRRRGVKSQKAYLCLFICLVTKALHLEVASDLSTATFINAFKRFLSRRGPCSVLYSDCGTNFIGAKTVLDDLSKFVTSQEYHSSIDDELIKRNVVWKFNPPAAPHFGGIWEANIKSVKSHLTKVIGTQILTYEEFTTVITQIEALLNSRSLCTLSSDPNEPLALTPAHFLTGTPLQLLPIQNLDMSTNLVTRKELLDQILQTYWKRWHVEYLHNLQVRQKWNKPSSPIKAGTVVVLRTDNTPPLHWPLGVVQEVFPGKDGIVRVASVKTPNGLYKRPIVRLCPLPNQ</sequence>
<dbReference type="Proteomes" id="UP000007266">
    <property type="component" value="Unassembled WGS sequence"/>
</dbReference>
<dbReference type="Pfam" id="PF05380">
    <property type="entry name" value="Peptidase_A17"/>
    <property type="match status" value="1"/>
</dbReference>
<organism evidence="2 3">
    <name type="scientific">Tribolium castaneum</name>
    <name type="common">Red flour beetle</name>
    <dbReference type="NCBI Taxonomy" id="7070"/>
    <lineage>
        <taxon>Eukaryota</taxon>
        <taxon>Metazoa</taxon>
        <taxon>Ecdysozoa</taxon>
        <taxon>Arthropoda</taxon>
        <taxon>Hexapoda</taxon>
        <taxon>Insecta</taxon>
        <taxon>Pterygota</taxon>
        <taxon>Neoptera</taxon>
        <taxon>Endopterygota</taxon>
        <taxon>Coleoptera</taxon>
        <taxon>Polyphaga</taxon>
        <taxon>Cucujiformia</taxon>
        <taxon>Tenebrionidae</taxon>
        <taxon>Tenebrionidae incertae sedis</taxon>
        <taxon>Tribolium</taxon>
    </lineage>
</organism>
<evidence type="ECO:0000313" key="2">
    <source>
        <dbReference type="EMBL" id="EFA13224.1"/>
    </source>
</evidence>
<dbReference type="eggNOG" id="KOG0017">
    <property type="taxonomic scope" value="Eukaryota"/>
</dbReference>
<name>D7EKM8_TRICA</name>
<gene>
    <name evidence="2" type="primary">GLEAN_10713</name>
    <name evidence="2" type="ORF">TcasGA2_TC010713</name>
</gene>
<reference evidence="2 3" key="1">
    <citation type="journal article" date="2008" name="Nature">
        <title>The genome of the model beetle and pest Tribolium castaneum.</title>
        <authorList>
            <consortium name="Tribolium Genome Sequencing Consortium"/>
            <person name="Richards S."/>
            <person name="Gibbs R.A."/>
            <person name="Weinstock G.M."/>
            <person name="Brown S.J."/>
            <person name="Denell R."/>
            <person name="Beeman R.W."/>
            <person name="Gibbs R."/>
            <person name="Beeman R.W."/>
            <person name="Brown S.J."/>
            <person name="Bucher G."/>
            <person name="Friedrich M."/>
            <person name="Grimmelikhuijzen C.J."/>
            <person name="Klingler M."/>
            <person name="Lorenzen M."/>
            <person name="Richards S."/>
            <person name="Roth S."/>
            <person name="Schroder R."/>
            <person name="Tautz D."/>
            <person name="Zdobnov E.M."/>
            <person name="Muzny D."/>
            <person name="Gibbs R.A."/>
            <person name="Weinstock G.M."/>
            <person name="Attaway T."/>
            <person name="Bell S."/>
            <person name="Buhay C.J."/>
            <person name="Chandrabose M.N."/>
            <person name="Chavez D."/>
            <person name="Clerk-Blankenburg K.P."/>
            <person name="Cree A."/>
            <person name="Dao M."/>
            <person name="Davis C."/>
            <person name="Chacko J."/>
            <person name="Dinh H."/>
            <person name="Dugan-Rocha S."/>
            <person name="Fowler G."/>
            <person name="Garner T.T."/>
            <person name="Garnes J."/>
            <person name="Gnirke A."/>
            <person name="Hawes A."/>
            <person name="Hernandez J."/>
            <person name="Hines S."/>
            <person name="Holder M."/>
            <person name="Hume J."/>
            <person name="Jhangiani S.N."/>
            <person name="Joshi V."/>
            <person name="Khan Z.M."/>
            <person name="Jackson L."/>
            <person name="Kovar C."/>
            <person name="Kowis A."/>
            <person name="Lee S."/>
            <person name="Lewis L.R."/>
            <person name="Margolis J."/>
            <person name="Morgan M."/>
            <person name="Nazareth L.V."/>
            <person name="Nguyen N."/>
            <person name="Okwuonu G."/>
            <person name="Parker D."/>
            <person name="Richards S."/>
            <person name="Ruiz S.J."/>
            <person name="Santibanez J."/>
            <person name="Savard J."/>
            <person name="Scherer S.E."/>
            <person name="Schneider B."/>
            <person name="Sodergren E."/>
            <person name="Tautz D."/>
            <person name="Vattahil S."/>
            <person name="Villasana D."/>
            <person name="White C.S."/>
            <person name="Wright R."/>
            <person name="Park Y."/>
            <person name="Beeman R.W."/>
            <person name="Lord J."/>
            <person name="Oppert B."/>
            <person name="Lorenzen M."/>
            <person name="Brown S."/>
            <person name="Wang L."/>
            <person name="Savard J."/>
            <person name="Tautz D."/>
            <person name="Richards S."/>
            <person name="Weinstock G."/>
            <person name="Gibbs R.A."/>
            <person name="Liu Y."/>
            <person name="Worley K."/>
            <person name="Weinstock G."/>
            <person name="Elsik C.G."/>
            <person name="Reese J.T."/>
            <person name="Elhaik E."/>
            <person name="Landan G."/>
            <person name="Graur D."/>
            <person name="Arensburger P."/>
            <person name="Atkinson P."/>
            <person name="Beeman R.W."/>
            <person name="Beidler J."/>
            <person name="Brown S.J."/>
            <person name="Demuth J.P."/>
            <person name="Drury D.W."/>
            <person name="Du Y.Z."/>
            <person name="Fujiwara H."/>
            <person name="Lorenzen M."/>
            <person name="Maselli V."/>
            <person name="Osanai M."/>
            <person name="Park Y."/>
            <person name="Robertson H.M."/>
            <person name="Tu Z."/>
            <person name="Wang J.J."/>
            <person name="Wang S."/>
            <person name="Richards S."/>
            <person name="Song H."/>
            <person name="Zhang L."/>
            <person name="Sodergren E."/>
            <person name="Werner D."/>
            <person name="Stanke M."/>
            <person name="Morgenstern B."/>
            <person name="Solovyev V."/>
            <person name="Kosarev P."/>
            <person name="Brown G."/>
            <person name="Chen H.C."/>
            <person name="Ermolaeva O."/>
            <person name="Hlavina W."/>
            <person name="Kapustin Y."/>
            <person name="Kiryutin B."/>
            <person name="Kitts P."/>
            <person name="Maglott D."/>
            <person name="Pruitt K."/>
            <person name="Sapojnikov V."/>
            <person name="Souvorov A."/>
            <person name="Mackey A.J."/>
            <person name="Waterhouse R.M."/>
            <person name="Wyder S."/>
            <person name="Zdobnov E.M."/>
            <person name="Zdobnov E.M."/>
            <person name="Wyder S."/>
            <person name="Kriventseva E.V."/>
            <person name="Kadowaki T."/>
            <person name="Bork P."/>
            <person name="Aranda M."/>
            <person name="Bao R."/>
            <person name="Beermann A."/>
            <person name="Berns N."/>
            <person name="Bolognesi R."/>
            <person name="Bonneton F."/>
            <person name="Bopp D."/>
            <person name="Brown S.J."/>
            <person name="Bucher G."/>
            <person name="Butts T."/>
            <person name="Chaumot A."/>
            <person name="Denell R.E."/>
            <person name="Ferrier D.E."/>
            <person name="Friedrich M."/>
            <person name="Gordon C.M."/>
            <person name="Jindra M."/>
            <person name="Klingler M."/>
            <person name="Lan Q."/>
            <person name="Lattorff H.M."/>
            <person name="Laudet V."/>
            <person name="von Levetsow C."/>
            <person name="Liu Z."/>
            <person name="Lutz R."/>
            <person name="Lynch J.A."/>
            <person name="da Fonseca R.N."/>
            <person name="Posnien N."/>
            <person name="Reuter R."/>
            <person name="Roth S."/>
            <person name="Savard J."/>
            <person name="Schinko J.B."/>
            <person name="Schmitt C."/>
            <person name="Schoppmeier M."/>
            <person name="Schroder R."/>
            <person name="Shippy T.D."/>
            <person name="Simonnet F."/>
            <person name="Marques-Souza H."/>
            <person name="Tautz D."/>
            <person name="Tomoyasu Y."/>
            <person name="Trauner J."/>
            <person name="Van der Zee M."/>
            <person name="Vervoort M."/>
            <person name="Wittkopp N."/>
            <person name="Wimmer E.A."/>
            <person name="Yang X."/>
            <person name="Jones A.K."/>
            <person name="Sattelle D.B."/>
            <person name="Ebert P.R."/>
            <person name="Nelson D."/>
            <person name="Scott J.G."/>
            <person name="Beeman R.W."/>
            <person name="Muthukrishnan S."/>
            <person name="Kramer K.J."/>
            <person name="Arakane Y."/>
            <person name="Beeman R.W."/>
            <person name="Zhu Q."/>
            <person name="Hogenkamp D."/>
            <person name="Dixit R."/>
            <person name="Oppert B."/>
            <person name="Jiang H."/>
            <person name="Zou Z."/>
            <person name="Marshall J."/>
            <person name="Elpidina E."/>
            <person name="Vinokurov K."/>
            <person name="Oppert C."/>
            <person name="Zou Z."/>
            <person name="Evans J."/>
            <person name="Lu Z."/>
            <person name="Zhao P."/>
            <person name="Sumathipala N."/>
            <person name="Altincicek B."/>
            <person name="Vilcinskas A."/>
            <person name="Williams M."/>
            <person name="Hultmark D."/>
            <person name="Hetru C."/>
            <person name="Jiang H."/>
            <person name="Grimmelikhuijzen C.J."/>
            <person name="Hauser F."/>
            <person name="Cazzamali G."/>
            <person name="Williamson M."/>
            <person name="Park Y."/>
            <person name="Li B."/>
            <person name="Tanaka Y."/>
            <person name="Predel R."/>
            <person name="Neupert S."/>
            <person name="Schachtner J."/>
            <person name="Verleyen P."/>
            <person name="Raible F."/>
            <person name="Bork P."/>
            <person name="Friedrich M."/>
            <person name="Walden K.K."/>
            <person name="Robertson H.M."/>
            <person name="Angeli S."/>
            <person name="Foret S."/>
            <person name="Bucher G."/>
            <person name="Schuetz S."/>
            <person name="Maleszka R."/>
            <person name="Wimmer E.A."/>
            <person name="Beeman R.W."/>
            <person name="Lorenzen M."/>
            <person name="Tomoyasu Y."/>
            <person name="Miller S.C."/>
            <person name="Grossmann D."/>
            <person name="Bucher G."/>
        </authorList>
    </citation>
    <scope>NUCLEOTIDE SEQUENCE [LARGE SCALE GENOMIC DNA]</scope>
    <source>
        <strain evidence="2 3">Georgia GA2</strain>
    </source>
</reference>
<dbReference type="InterPro" id="IPR041588">
    <property type="entry name" value="Integrase_H2C2"/>
</dbReference>
<reference evidence="2 3" key="2">
    <citation type="journal article" date="2010" name="Nucleic Acids Res.">
        <title>BeetleBase in 2010: revisions to provide comprehensive genomic information for Tribolium castaneum.</title>
        <authorList>
            <person name="Kim H.S."/>
            <person name="Murphy T."/>
            <person name="Xia J."/>
            <person name="Caragea D."/>
            <person name="Park Y."/>
            <person name="Beeman R.W."/>
            <person name="Lorenzen M.D."/>
            <person name="Butcher S."/>
            <person name="Manak J.R."/>
            <person name="Brown S.J."/>
        </authorList>
    </citation>
    <scope>NUCLEOTIDE SEQUENCE [LARGE SCALE GENOMIC DNA]</scope>
    <source>
        <strain evidence="2 3">Georgia GA2</strain>
    </source>
</reference>
<dbReference type="EMBL" id="KQ972999">
    <property type="protein sequence ID" value="EFA13224.1"/>
    <property type="molecule type" value="Genomic_DNA"/>
</dbReference>
<dbReference type="Pfam" id="PF17921">
    <property type="entry name" value="Integrase_H2C2"/>
    <property type="match status" value="1"/>
</dbReference>
<dbReference type="PhylomeDB" id="D7EKM8"/>
<dbReference type="InterPro" id="IPR036397">
    <property type="entry name" value="RNaseH_sf"/>
</dbReference>
<dbReference type="PANTHER" id="PTHR47331">
    <property type="entry name" value="PHD-TYPE DOMAIN-CONTAINING PROTEIN"/>
    <property type="match status" value="1"/>
</dbReference>
<dbReference type="OMA" id="WTRWITE"/>
<protein>
    <recommendedName>
        <fullName evidence="1">Integrase catalytic domain-containing protein</fullName>
    </recommendedName>
</protein>
<evidence type="ECO:0000259" key="1">
    <source>
        <dbReference type="PROSITE" id="PS50994"/>
    </source>
</evidence>
<dbReference type="Gene3D" id="3.30.420.10">
    <property type="entry name" value="Ribonuclease H-like superfamily/Ribonuclease H"/>
    <property type="match status" value="1"/>
</dbReference>
<dbReference type="HOGENOM" id="CLU_000526_6_0_1"/>
<dbReference type="InterPro" id="IPR040676">
    <property type="entry name" value="DUF5641"/>
</dbReference>
<dbReference type="PANTHER" id="PTHR47331:SF1">
    <property type="entry name" value="GAG-LIKE PROTEIN"/>
    <property type="match status" value="1"/>
</dbReference>
<dbReference type="SUPFAM" id="SSF56672">
    <property type="entry name" value="DNA/RNA polymerases"/>
    <property type="match status" value="1"/>
</dbReference>
<accession>D7EKM8</accession>
<evidence type="ECO:0000313" key="3">
    <source>
        <dbReference type="Proteomes" id="UP000007266"/>
    </source>
</evidence>
<keyword evidence="3" id="KW-1185">Reference proteome</keyword>